<accession>A0ABR3NNJ4</accession>
<reference evidence="1 2" key="1">
    <citation type="submission" date="2023-09" db="EMBL/GenBank/DDBJ databases">
        <authorList>
            <person name="Wang M."/>
        </authorList>
    </citation>
    <scope>NUCLEOTIDE SEQUENCE [LARGE SCALE GENOMIC DNA]</scope>
    <source>
        <strain evidence="1">GT-2023</strain>
        <tissue evidence="1">Liver</tissue>
    </source>
</reference>
<dbReference type="EMBL" id="JAYMGO010000003">
    <property type="protein sequence ID" value="KAL1278579.1"/>
    <property type="molecule type" value="Genomic_DNA"/>
</dbReference>
<evidence type="ECO:0000313" key="1">
    <source>
        <dbReference type="EMBL" id="KAL1278579.1"/>
    </source>
</evidence>
<organism evidence="1 2">
    <name type="scientific">Cirrhinus molitorella</name>
    <name type="common">mud carp</name>
    <dbReference type="NCBI Taxonomy" id="172907"/>
    <lineage>
        <taxon>Eukaryota</taxon>
        <taxon>Metazoa</taxon>
        <taxon>Chordata</taxon>
        <taxon>Craniata</taxon>
        <taxon>Vertebrata</taxon>
        <taxon>Euteleostomi</taxon>
        <taxon>Actinopterygii</taxon>
        <taxon>Neopterygii</taxon>
        <taxon>Teleostei</taxon>
        <taxon>Ostariophysi</taxon>
        <taxon>Cypriniformes</taxon>
        <taxon>Cyprinidae</taxon>
        <taxon>Labeoninae</taxon>
        <taxon>Labeonini</taxon>
        <taxon>Cirrhinus</taxon>
    </lineage>
</organism>
<comment type="caution">
    <text evidence="1">The sequence shown here is derived from an EMBL/GenBank/DDBJ whole genome shotgun (WGS) entry which is preliminary data.</text>
</comment>
<gene>
    <name evidence="1" type="ORF">QQF64_025252</name>
</gene>
<dbReference type="Proteomes" id="UP001558613">
    <property type="component" value="Unassembled WGS sequence"/>
</dbReference>
<keyword evidence="2" id="KW-1185">Reference proteome</keyword>
<evidence type="ECO:0000313" key="2">
    <source>
        <dbReference type="Proteomes" id="UP001558613"/>
    </source>
</evidence>
<name>A0ABR3NNJ4_9TELE</name>
<proteinExistence type="predicted"/>
<protein>
    <submittedName>
        <fullName evidence="1">Uncharacterized protein</fullName>
    </submittedName>
</protein>
<sequence>MVKWDKPETALPTNQTIRFHVLSNPKMKGGKGLHSNTRPRLHRGPCRRPSEITNISCQQRNYPLKPVPRVKFQWVDNGTTCACTSREYRVKRNLHKEAIVLHCCSRKWPCWILLAFGSRTVALSTQLYLIVLLWVTETRFLMSQIPAFVSRCHSTWLRSLYSDSGLTGDLHLSVLRLWQFALAVCLGLWSSFGQEQLRLSPLVSSGADGDTEELPGPLRRDLGLGVSFPLLLLAQTSPDNLPSE</sequence>